<dbReference type="PRINTS" id="PR00081">
    <property type="entry name" value="GDHRDH"/>
</dbReference>
<dbReference type="CTD" id="6697"/>
<dbReference type="PANTHER" id="PTHR44085">
    <property type="entry name" value="SEPIAPTERIN REDUCTASE"/>
    <property type="match status" value="1"/>
</dbReference>
<dbReference type="Proteomes" id="UP001190640">
    <property type="component" value="Chromosome 10"/>
</dbReference>
<dbReference type="AlphaFoldDB" id="A0AA97L9E9"/>
<evidence type="ECO:0000313" key="10">
    <source>
        <dbReference type="RefSeq" id="XP_054846481.1"/>
    </source>
</evidence>
<name>A0AA97L9E9_EUBMA</name>
<dbReference type="Gene3D" id="3.40.50.720">
    <property type="entry name" value="NAD(P)-binding Rossmann-like Domain"/>
    <property type="match status" value="1"/>
</dbReference>
<protein>
    <recommendedName>
        <fullName evidence="5">Sepiapterin reductase</fullName>
        <ecNumber evidence="4">1.1.1.153</ecNumber>
    </recommendedName>
</protein>
<dbReference type="GO" id="GO:0005737">
    <property type="term" value="C:cytoplasm"/>
    <property type="evidence" value="ECO:0007669"/>
    <property type="project" value="UniProtKB-SubCell"/>
</dbReference>
<evidence type="ECO:0000256" key="3">
    <source>
        <dbReference type="ARBA" id="ARBA00011738"/>
    </source>
</evidence>
<proteinExistence type="inferred from homology"/>
<evidence type="ECO:0000256" key="8">
    <source>
        <dbReference type="ARBA" id="ARBA00023002"/>
    </source>
</evidence>
<dbReference type="Pfam" id="PF00106">
    <property type="entry name" value="adh_short"/>
    <property type="match status" value="1"/>
</dbReference>
<dbReference type="NCBIfam" id="TIGR01500">
    <property type="entry name" value="sepiapter_red"/>
    <property type="match status" value="1"/>
</dbReference>
<dbReference type="FunFam" id="3.40.50.720:FF:000259">
    <property type="entry name" value="Sepiapterin reductase"/>
    <property type="match status" value="1"/>
</dbReference>
<dbReference type="GO" id="GO:0006729">
    <property type="term" value="P:tetrahydrobiopterin biosynthetic process"/>
    <property type="evidence" value="ECO:0007669"/>
    <property type="project" value="InterPro"/>
</dbReference>
<evidence type="ECO:0000313" key="9">
    <source>
        <dbReference type="Proteomes" id="UP001190640"/>
    </source>
</evidence>
<evidence type="ECO:0000256" key="4">
    <source>
        <dbReference type="ARBA" id="ARBA00013075"/>
    </source>
</evidence>
<organism evidence="9 10">
    <name type="scientific">Eublepharis macularius</name>
    <name type="common">Leopard gecko</name>
    <name type="synonym">Cyrtodactylus macularius</name>
    <dbReference type="NCBI Taxonomy" id="481883"/>
    <lineage>
        <taxon>Eukaryota</taxon>
        <taxon>Metazoa</taxon>
        <taxon>Chordata</taxon>
        <taxon>Craniata</taxon>
        <taxon>Vertebrata</taxon>
        <taxon>Euteleostomi</taxon>
        <taxon>Lepidosauria</taxon>
        <taxon>Squamata</taxon>
        <taxon>Bifurcata</taxon>
        <taxon>Gekkota</taxon>
        <taxon>Eublepharidae</taxon>
        <taxon>Eublepharinae</taxon>
        <taxon>Eublepharis</taxon>
    </lineage>
</organism>
<keyword evidence="8" id="KW-0560">Oxidoreductase</keyword>
<keyword evidence="7" id="KW-0521">NADP</keyword>
<keyword evidence="9" id="KW-1185">Reference proteome</keyword>
<accession>A0AA97L9E9</accession>
<keyword evidence="6" id="KW-0963">Cytoplasm</keyword>
<comment type="similarity">
    <text evidence="2">Belongs to the sepiapterin reductase family.</text>
</comment>
<dbReference type="CDD" id="cd05367">
    <property type="entry name" value="SPR-like_SDR_c"/>
    <property type="match status" value="1"/>
</dbReference>
<evidence type="ECO:0000256" key="5">
    <source>
        <dbReference type="ARBA" id="ARBA00019170"/>
    </source>
</evidence>
<dbReference type="RefSeq" id="XP_054846481.1">
    <property type="nucleotide sequence ID" value="XM_054990506.1"/>
</dbReference>
<dbReference type="InterPro" id="IPR006393">
    <property type="entry name" value="Sepiapterin_red"/>
</dbReference>
<evidence type="ECO:0000256" key="1">
    <source>
        <dbReference type="ARBA" id="ARBA00004496"/>
    </source>
</evidence>
<dbReference type="InterPro" id="IPR036291">
    <property type="entry name" value="NAD(P)-bd_dom_sf"/>
</dbReference>
<dbReference type="GeneID" id="129337043"/>
<evidence type="ECO:0000256" key="6">
    <source>
        <dbReference type="ARBA" id="ARBA00022490"/>
    </source>
</evidence>
<sequence length="277" mass="29197">MAEAPGPGPGPGCGPGGLGRALCVVTGASRGLGRSVALALAPRLAGGSALLLVARSAAALGRLEGELAAACPALRLRSLPADLASEDGLRRLLRAARALAPPPPAARLQRLLLVNNAGSLGDISKAFVDFTSPAEVNSYLMLNVTSALCLTSSLLKAFPAEPGLCRMVVNISSLCALKPFKSWTLYCTGKAARDMMFRVLAAEEPDVRVLNYAPGPLDTDMQELARTKSGDLELREQFLLMKQKGQLLDCDVSSQKLLRLLLENTFESGAHVDFYDP</sequence>
<reference evidence="10" key="1">
    <citation type="submission" date="2025-08" db="UniProtKB">
        <authorList>
            <consortium name="RefSeq"/>
        </authorList>
    </citation>
    <scope>IDENTIFICATION</scope>
    <source>
        <tissue evidence="10">Blood</tissue>
    </source>
</reference>
<comment type="subcellular location">
    <subcellularLocation>
        <location evidence="1">Cytoplasm</location>
    </subcellularLocation>
</comment>
<dbReference type="InterPro" id="IPR051721">
    <property type="entry name" value="Biopterin_syn/organic_redct"/>
</dbReference>
<dbReference type="KEGG" id="emc:129337043"/>
<evidence type="ECO:0000256" key="2">
    <source>
        <dbReference type="ARBA" id="ARBA00010483"/>
    </source>
</evidence>
<comment type="subunit">
    <text evidence="3">Homodimer.</text>
</comment>
<dbReference type="EC" id="1.1.1.153" evidence="4"/>
<dbReference type="SUPFAM" id="SSF51735">
    <property type="entry name" value="NAD(P)-binding Rossmann-fold domains"/>
    <property type="match status" value="1"/>
</dbReference>
<gene>
    <name evidence="10" type="primary">SPR</name>
</gene>
<dbReference type="PANTHER" id="PTHR44085:SF2">
    <property type="entry name" value="SEPIAPTERIN REDUCTASE"/>
    <property type="match status" value="1"/>
</dbReference>
<evidence type="ECO:0000256" key="7">
    <source>
        <dbReference type="ARBA" id="ARBA00022857"/>
    </source>
</evidence>
<dbReference type="GO" id="GO:0004757">
    <property type="term" value="F:sepiapterin reductase (NADP+) activity"/>
    <property type="evidence" value="ECO:0007669"/>
    <property type="project" value="UniProtKB-EC"/>
</dbReference>
<dbReference type="InterPro" id="IPR002347">
    <property type="entry name" value="SDR_fam"/>
</dbReference>